<dbReference type="PANTHER" id="PTHR43975">
    <property type="entry name" value="ZGC:101858"/>
    <property type="match status" value="1"/>
</dbReference>
<keyword evidence="2" id="KW-1185">Reference proteome</keyword>
<dbReference type="PRINTS" id="PR00081">
    <property type="entry name" value="GDHRDH"/>
</dbReference>
<dbReference type="PANTHER" id="PTHR43975:SF2">
    <property type="entry name" value="EG:BACR7A4.14 PROTEIN-RELATED"/>
    <property type="match status" value="1"/>
</dbReference>
<evidence type="ECO:0000313" key="1">
    <source>
        <dbReference type="EMBL" id="MDA5092587.1"/>
    </source>
</evidence>
<proteinExistence type="predicted"/>
<dbReference type="InterPro" id="IPR002347">
    <property type="entry name" value="SDR_fam"/>
</dbReference>
<dbReference type="EMBL" id="JAQIIO010000001">
    <property type="protein sequence ID" value="MDA5092587.1"/>
    <property type="molecule type" value="Genomic_DNA"/>
</dbReference>
<dbReference type="Gene3D" id="3.40.50.720">
    <property type="entry name" value="NAD(P)-binding Rossmann-like Domain"/>
    <property type="match status" value="1"/>
</dbReference>
<protein>
    <submittedName>
        <fullName evidence="1">SDR family oxidoreductase</fullName>
    </submittedName>
</protein>
<dbReference type="Pfam" id="PF13561">
    <property type="entry name" value="adh_short_C2"/>
    <property type="match status" value="1"/>
</dbReference>
<organism evidence="1 2">
    <name type="scientific">Aliiroseovarius salicola</name>
    <dbReference type="NCBI Taxonomy" id="3009082"/>
    <lineage>
        <taxon>Bacteria</taxon>
        <taxon>Pseudomonadati</taxon>
        <taxon>Pseudomonadota</taxon>
        <taxon>Alphaproteobacteria</taxon>
        <taxon>Rhodobacterales</taxon>
        <taxon>Paracoccaceae</taxon>
        <taxon>Aliiroseovarius</taxon>
    </lineage>
</organism>
<dbReference type="SUPFAM" id="SSF51735">
    <property type="entry name" value="NAD(P)-binding Rossmann-fold domains"/>
    <property type="match status" value="1"/>
</dbReference>
<comment type="caution">
    <text evidence="1">The sequence shown here is derived from an EMBL/GenBank/DDBJ whole genome shotgun (WGS) entry which is preliminary data.</text>
</comment>
<accession>A0ABT4VWH0</accession>
<gene>
    <name evidence="1" type="ORF">O2N63_00600</name>
</gene>
<reference evidence="1 2" key="1">
    <citation type="submission" date="2023-01" db="EMBL/GenBank/DDBJ databases">
        <authorList>
            <person name="Yoon J.-W."/>
        </authorList>
    </citation>
    <scope>NUCLEOTIDE SEQUENCE [LARGE SCALE GENOMIC DNA]</scope>
    <source>
        <strain evidence="1 2">KMU-50</strain>
    </source>
</reference>
<name>A0ABT4VWH0_9RHOB</name>
<evidence type="ECO:0000313" key="2">
    <source>
        <dbReference type="Proteomes" id="UP001528040"/>
    </source>
</evidence>
<dbReference type="RefSeq" id="WP_271052083.1">
    <property type="nucleotide sequence ID" value="NZ_JAQIIO010000001.1"/>
</dbReference>
<dbReference type="PRINTS" id="PR00080">
    <property type="entry name" value="SDRFAMILY"/>
</dbReference>
<dbReference type="Proteomes" id="UP001528040">
    <property type="component" value="Unassembled WGS sequence"/>
</dbReference>
<dbReference type="CDD" id="cd05233">
    <property type="entry name" value="SDR_c"/>
    <property type="match status" value="1"/>
</dbReference>
<dbReference type="InterPro" id="IPR036291">
    <property type="entry name" value="NAD(P)-bd_dom_sf"/>
</dbReference>
<sequence length="275" mass="29069">MSFSIAGKTAIVTGAANGIGLAIARHFADHGANVICADMDEAGLLKQWGENPEDEDDTPSNTRIFAGDLREKLTIANLLSATIDAFERVDILINASRQVMLSDPMDADNLAVQTLLDQNLMTSLRLSQLVAKRMIQQGMNLSEDEQDEPLGAIVNLSSIAASRTQPGLLAYSVASAAVDQMTRSLAVALAPSRIRVNAVSFGSLMSASLRDTIRGDKSTREEIIDGTPLGRIASATEVAEAAQFLCSGSSSFMTGHILTIDGGRSLLDVVGNPAH</sequence>